<comment type="similarity">
    <text evidence="1 3">Belongs to the type-B carboxylesterase/lipase family.</text>
</comment>
<dbReference type="SUPFAM" id="SSF53474">
    <property type="entry name" value="alpha/beta-Hydrolases"/>
    <property type="match status" value="1"/>
</dbReference>
<dbReference type="PROSITE" id="PS00122">
    <property type="entry name" value="CARBOXYLESTERASE_B_1"/>
    <property type="match status" value="1"/>
</dbReference>
<dbReference type="Gene3D" id="3.40.50.1820">
    <property type="entry name" value="alpha/beta hydrolase"/>
    <property type="match status" value="2"/>
</dbReference>
<reference evidence="5 6" key="1">
    <citation type="submission" date="2023-08" db="EMBL/GenBank/DDBJ databases">
        <title>Black Yeasts Isolated from many extreme environments.</title>
        <authorList>
            <person name="Coleine C."/>
            <person name="Stajich J.E."/>
            <person name="Selbmann L."/>
        </authorList>
    </citation>
    <scope>NUCLEOTIDE SEQUENCE [LARGE SCALE GENOMIC DNA]</scope>
    <source>
        <strain evidence="5 6">CCFEE 5910</strain>
    </source>
</reference>
<dbReference type="InterPro" id="IPR050309">
    <property type="entry name" value="Type-B_Carboxylest/Lipase"/>
</dbReference>
<dbReference type="AlphaFoldDB" id="A0AAN7STN2"/>
<sequence length="464" mass="50470">MLSQTFLIVLSASLALCQAQSHENLTISTKTGAYIGFINGTTPNVRQFLNIPYAQPPTGLLRWEPPASPLTNSSSLIDSTTFPPSCAQYLSANPSVYNQDVPEFLIDPAPYPAAAGTTPPSTSESCLSLAIWTPLDIPKSLPVILFMTGGGYVNGGIDIPYQLPHNWVQRTQSHIVVTINYRLGIFGFPGSASLPSQNLAILDQRQALQWVYDNIASFGGDPTRITLWGQSAGAACTDAHNFAFYKNPLVTGLVLSSGTTNILDGRPIPSTSDAHNNFTFVAHSIGCRNLSLSDEIACMRSQPASRILNFIGQYNDNNNGSLPTLSFGPIADEEIIFSNYTSQYSQGLFSYLPAIIGTTANEAAGYPYPINNRTAGPYQPFSDATTAALFLCPSHDTSELREKAGAKTFRYQYAGNFTNISPRPWLGAYHDTDLPMLFGTYADFRSNLMTKEELQKEKAIRRVA</sequence>
<evidence type="ECO:0000256" key="2">
    <source>
        <dbReference type="ARBA" id="ARBA00022801"/>
    </source>
</evidence>
<feature type="signal peptide" evidence="3">
    <location>
        <begin position="1"/>
        <end position="19"/>
    </location>
</feature>
<dbReference type="EMBL" id="JAVRRJ010000011">
    <property type="protein sequence ID" value="KAK5081046.1"/>
    <property type="molecule type" value="Genomic_DNA"/>
</dbReference>
<dbReference type="PANTHER" id="PTHR11559">
    <property type="entry name" value="CARBOXYLESTERASE"/>
    <property type="match status" value="1"/>
</dbReference>
<accession>A0AAN7STN2</accession>
<feature type="domain" description="Carboxylesterase type B" evidence="4">
    <location>
        <begin position="26"/>
        <end position="364"/>
    </location>
</feature>
<gene>
    <name evidence="5" type="ORF">LTR05_008363</name>
</gene>
<dbReference type="InterPro" id="IPR002018">
    <property type="entry name" value="CarbesteraseB"/>
</dbReference>
<evidence type="ECO:0000256" key="1">
    <source>
        <dbReference type="ARBA" id="ARBA00005964"/>
    </source>
</evidence>
<feature type="chain" id="PRO_5042672285" description="Carboxylic ester hydrolase" evidence="3">
    <location>
        <begin position="20"/>
        <end position="464"/>
    </location>
</feature>
<proteinExistence type="inferred from homology"/>
<keyword evidence="6" id="KW-1185">Reference proteome</keyword>
<name>A0AAN7STN2_9EURO</name>
<keyword evidence="2 3" id="KW-0378">Hydrolase</keyword>
<keyword evidence="3" id="KW-0732">Signal</keyword>
<evidence type="ECO:0000313" key="5">
    <source>
        <dbReference type="EMBL" id="KAK5081046.1"/>
    </source>
</evidence>
<dbReference type="EC" id="3.1.1.-" evidence="3"/>
<dbReference type="Pfam" id="PF00135">
    <property type="entry name" value="COesterase"/>
    <property type="match status" value="1"/>
</dbReference>
<dbReference type="InterPro" id="IPR029058">
    <property type="entry name" value="AB_hydrolase_fold"/>
</dbReference>
<protein>
    <recommendedName>
        <fullName evidence="3">Carboxylic ester hydrolase</fullName>
        <ecNumber evidence="3">3.1.1.-</ecNumber>
    </recommendedName>
</protein>
<evidence type="ECO:0000256" key="3">
    <source>
        <dbReference type="RuleBase" id="RU361235"/>
    </source>
</evidence>
<evidence type="ECO:0000259" key="4">
    <source>
        <dbReference type="Pfam" id="PF00135"/>
    </source>
</evidence>
<dbReference type="Proteomes" id="UP001309876">
    <property type="component" value="Unassembled WGS sequence"/>
</dbReference>
<dbReference type="GO" id="GO:0016787">
    <property type="term" value="F:hydrolase activity"/>
    <property type="evidence" value="ECO:0007669"/>
    <property type="project" value="UniProtKB-KW"/>
</dbReference>
<dbReference type="InterPro" id="IPR019826">
    <property type="entry name" value="Carboxylesterase_B_AS"/>
</dbReference>
<comment type="caution">
    <text evidence="5">The sequence shown here is derived from an EMBL/GenBank/DDBJ whole genome shotgun (WGS) entry which is preliminary data.</text>
</comment>
<evidence type="ECO:0000313" key="6">
    <source>
        <dbReference type="Proteomes" id="UP001309876"/>
    </source>
</evidence>
<organism evidence="5 6">
    <name type="scientific">Lithohypha guttulata</name>
    <dbReference type="NCBI Taxonomy" id="1690604"/>
    <lineage>
        <taxon>Eukaryota</taxon>
        <taxon>Fungi</taxon>
        <taxon>Dikarya</taxon>
        <taxon>Ascomycota</taxon>
        <taxon>Pezizomycotina</taxon>
        <taxon>Eurotiomycetes</taxon>
        <taxon>Chaetothyriomycetidae</taxon>
        <taxon>Chaetothyriales</taxon>
        <taxon>Trichomeriaceae</taxon>
        <taxon>Lithohypha</taxon>
    </lineage>
</organism>